<proteinExistence type="predicted"/>
<protein>
    <submittedName>
        <fullName evidence="1">Uncharacterized protein</fullName>
    </submittedName>
</protein>
<reference evidence="1" key="2">
    <citation type="journal article" date="2015" name="Fish Shellfish Immunol.">
        <title>Early steps in the European eel (Anguilla anguilla)-Vibrio vulnificus interaction in the gills: Role of the RtxA13 toxin.</title>
        <authorList>
            <person name="Callol A."/>
            <person name="Pajuelo D."/>
            <person name="Ebbesson L."/>
            <person name="Teles M."/>
            <person name="MacKenzie S."/>
            <person name="Amaro C."/>
        </authorList>
    </citation>
    <scope>NUCLEOTIDE SEQUENCE</scope>
</reference>
<name>A0A0E9WCJ7_ANGAN</name>
<evidence type="ECO:0000313" key="1">
    <source>
        <dbReference type="EMBL" id="JAH88026.1"/>
    </source>
</evidence>
<reference evidence="1" key="1">
    <citation type="submission" date="2014-11" db="EMBL/GenBank/DDBJ databases">
        <authorList>
            <person name="Amaro Gonzalez C."/>
        </authorList>
    </citation>
    <scope>NUCLEOTIDE SEQUENCE</scope>
</reference>
<organism evidence="1">
    <name type="scientific">Anguilla anguilla</name>
    <name type="common">European freshwater eel</name>
    <name type="synonym">Muraena anguilla</name>
    <dbReference type="NCBI Taxonomy" id="7936"/>
    <lineage>
        <taxon>Eukaryota</taxon>
        <taxon>Metazoa</taxon>
        <taxon>Chordata</taxon>
        <taxon>Craniata</taxon>
        <taxon>Vertebrata</taxon>
        <taxon>Euteleostomi</taxon>
        <taxon>Actinopterygii</taxon>
        <taxon>Neopterygii</taxon>
        <taxon>Teleostei</taxon>
        <taxon>Anguilliformes</taxon>
        <taxon>Anguillidae</taxon>
        <taxon>Anguilla</taxon>
    </lineage>
</organism>
<accession>A0A0E9WCJ7</accession>
<dbReference type="EMBL" id="GBXM01020551">
    <property type="protein sequence ID" value="JAH88026.1"/>
    <property type="molecule type" value="Transcribed_RNA"/>
</dbReference>
<dbReference type="AlphaFoldDB" id="A0A0E9WCJ7"/>
<sequence>MGSFALSVALESLLASPKSLTLATLSTDTRTLRAARSLCTSLLDSRYSIPAQTSSAK</sequence>